<proteinExistence type="predicted"/>
<evidence type="ECO:0000313" key="3">
    <source>
        <dbReference type="EMBL" id="ELA41196.1"/>
    </source>
</evidence>
<keyword evidence="2" id="KW-0732">Signal</keyword>
<feature type="chain" id="PRO_5012519835" evidence="2">
    <location>
        <begin position="16"/>
        <end position="145"/>
    </location>
</feature>
<dbReference type="RefSeq" id="XP_007605240.1">
    <property type="nucleotide sequence ID" value="XM_007605178.1"/>
</dbReference>
<organism evidence="3 4">
    <name type="scientific">Vittaforma corneae (strain ATCC 50505)</name>
    <name type="common">Microsporidian parasite</name>
    <name type="synonym">Nosema corneum</name>
    <dbReference type="NCBI Taxonomy" id="993615"/>
    <lineage>
        <taxon>Eukaryota</taxon>
        <taxon>Fungi</taxon>
        <taxon>Fungi incertae sedis</taxon>
        <taxon>Microsporidia</taxon>
        <taxon>Nosematidae</taxon>
        <taxon>Vittaforma</taxon>
    </lineage>
</organism>
<accession>L2GK24</accession>
<dbReference type="AlphaFoldDB" id="L2GK24"/>
<reference evidence="4" key="1">
    <citation type="submission" date="2011-05" db="EMBL/GenBank/DDBJ databases">
        <title>The genome sequence of Vittaforma corneae strain ATCC 50505.</title>
        <authorList>
            <consortium name="The Broad Institute Genome Sequencing Platform"/>
            <person name="Cuomo C."/>
            <person name="Didier E."/>
            <person name="Bowers L."/>
            <person name="Young S.K."/>
            <person name="Zeng Q."/>
            <person name="Gargeya S."/>
            <person name="Fitzgerald M."/>
            <person name="Haas B."/>
            <person name="Abouelleil A."/>
            <person name="Alvarado L."/>
            <person name="Arachchi H.M."/>
            <person name="Berlin A."/>
            <person name="Chapman S.B."/>
            <person name="Gearin G."/>
            <person name="Goldberg J."/>
            <person name="Griggs A."/>
            <person name="Gujja S."/>
            <person name="Hansen M."/>
            <person name="Heiman D."/>
            <person name="Howarth C."/>
            <person name="Larimer J."/>
            <person name="Lui A."/>
            <person name="MacDonald P.J.P."/>
            <person name="McCowen C."/>
            <person name="Montmayeur A."/>
            <person name="Murphy C."/>
            <person name="Neiman D."/>
            <person name="Pearson M."/>
            <person name="Priest M."/>
            <person name="Roberts A."/>
            <person name="Saif S."/>
            <person name="Shea T."/>
            <person name="Sisk P."/>
            <person name="Stolte C."/>
            <person name="Sykes S."/>
            <person name="Wortman J."/>
            <person name="Nusbaum C."/>
            <person name="Birren B."/>
        </authorList>
    </citation>
    <scope>NUCLEOTIDE SEQUENCE [LARGE SCALE GENOMIC DNA]</scope>
    <source>
        <strain evidence="4">ATCC 50505</strain>
    </source>
</reference>
<dbReference type="Proteomes" id="UP000011082">
    <property type="component" value="Unassembled WGS sequence"/>
</dbReference>
<keyword evidence="4" id="KW-1185">Reference proteome</keyword>
<feature type="signal peptide" evidence="2">
    <location>
        <begin position="1"/>
        <end position="15"/>
    </location>
</feature>
<protein>
    <submittedName>
        <fullName evidence="3">Uncharacterized protein</fullName>
    </submittedName>
</protein>
<feature type="region of interest" description="Disordered" evidence="1">
    <location>
        <begin position="17"/>
        <end position="67"/>
    </location>
</feature>
<dbReference type="GeneID" id="19882505"/>
<feature type="compositionally biased region" description="Low complexity" evidence="1">
    <location>
        <begin position="22"/>
        <end position="67"/>
    </location>
</feature>
<dbReference type="HOGENOM" id="CLU_1788325_0_0_1"/>
<dbReference type="InParanoid" id="L2GK24"/>
<sequence>MIYALLYILTVLAQSGNPTKPTTSSVSASVSSVSSKQNGSNTSSASKSESKASSSVPSSVSASKIVSSSTICVECYNKIKTKDCQPCECKCGDGTKYTFSQPEKNSQCPRNPENVPCACKDDLGHIKEDATYVKGVTKGNSCVSD</sequence>
<evidence type="ECO:0000256" key="1">
    <source>
        <dbReference type="SAM" id="MobiDB-lite"/>
    </source>
</evidence>
<gene>
    <name evidence="3" type="ORF">VICG_01795</name>
</gene>
<dbReference type="EMBL" id="JH370148">
    <property type="protein sequence ID" value="ELA41196.1"/>
    <property type="molecule type" value="Genomic_DNA"/>
</dbReference>
<evidence type="ECO:0000313" key="4">
    <source>
        <dbReference type="Proteomes" id="UP000011082"/>
    </source>
</evidence>
<dbReference type="VEuPathDB" id="MicrosporidiaDB:VICG_01795"/>
<evidence type="ECO:0000256" key="2">
    <source>
        <dbReference type="SAM" id="SignalP"/>
    </source>
</evidence>
<name>L2GK24_VITCO</name>